<evidence type="ECO:0000313" key="1">
    <source>
        <dbReference type="EMBL" id="GHC42986.1"/>
    </source>
</evidence>
<gene>
    <name evidence="1" type="ORF">GCM10007100_05000</name>
</gene>
<keyword evidence="2" id="KW-1185">Reference proteome</keyword>
<dbReference type="Proteomes" id="UP000644507">
    <property type="component" value="Unassembled WGS sequence"/>
</dbReference>
<evidence type="ECO:0000313" key="2">
    <source>
        <dbReference type="Proteomes" id="UP000644507"/>
    </source>
</evidence>
<dbReference type="AlphaFoldDB" id="A0A918TET3"/>
<protein>
    <recommendedName>
        <fullName evidence="3">Type II secretion system protein GspG C-terminal domain-containing protein</fullName>
    </recommendedName>
</protein>
<dbReference type="InterPro" id="IPR045584">
    <property type="entry name" value="Pilin-like"/>
</dbReference>
<reference evidence="1" key="1">
    <citation type="journal article" date="2014" name="Int. J. Syst. Evol. Microbiol.">
        <title>Complete genome sequence of Corynebacterium casei LMG S-19264T (=DSM 44701T), isolated from a smear-ripened cheese.</title>
        <authorList>
            <consortium name="US DOE Joint Genome Institute (JGI-PGF)"/>
            <person name="Walter F."/>
            <person name="Albersmeier A."/>
            <person name="Kalinowski J."/>
            <person name="Ruckert C."/>
        </authorList>
    </citation>
    <scope>NUCLEOTIDE SEQUENCE</scope>
    <source>
        <strain evidence="1">KCTC 12988</strain>
    </source>
</reference>
<dbReference type="SUPFAM" id="SSF54523">
    <property type="entry name" value="Pili subunits"/>
    <property type="match status" value="1"/>
</dbReference>
<accession>A0A918TET3</accession>
<evidence type="ECO:0008006" key="3">
    <source>
        <dbReference type="Google" id="ProtNLM"/>
    </source>
</evidence>
<reference evidence="1" key="2">
    <citation type="submission" date="2020-09" db="EMBL/GenBank/DDBJ databases">
        <authorList>
            <person name="Sun Q."/>
            <person name="Kim S."/>
        </authorList>
    </citation>
    <scope>NUCLEOTIDE SEQUENCE</scope>
    <source>
        <strain evidence="1">KCTC 12988</strain>
    </source>
</reference>
<comment type="caution">
    <text evidence="1">The sequence shown here is derived from an EMBL/GenBank/DDBJ whole genome shotgun (WGS) entry which is preliminary data.</text>
</comment>
<dbReference type="Gene3D" id="3.30.700.10">
    <property type="entry name" value="Glycoprotein, Type 4 Pilin"/>
    <property type="match status" value="1"/>
</dbReference>
<organism evidence="1 2">
    <name type="scientific">Roseibacillus persicicus</name>
    <dbReference type="NCBI Taxonomy" id="454148"/>
    <lineage>
        <taxon>Bacteria</taxon>
        <taxon>Pseudomonadati</taxon>
        <taxon>Verrucomicrobiota</taxon>
        <taxon>Verrucomicrobiia</taxon>
        <taxon>Verrucomicrobiales</taxon>
        <taxon>Verrucomicrobiaceae</taxon>
        <taxon>Roseibacillus</taxon>
    </lineage>
</organism>
<sequence>MSNALINKARTQIKLFEIKLEEYQADHGEFPLGDGSPTSSGSLYDAFYQNGIRSGSKVYMPELDSKYSDSFRGQIRGGLILDPFKHGRPYFYLRAYDASGTMVKGAENPNFDLWSVGPDGVGRGDRGATAAELADDITNW</sequence>
<dbReference type="EMBL" id="BMXI01000002">
    <property type="protein sequence ID" value="GHC42986.1"/>
    <property type="molecule type" value="Genomic_DNA"/>
</dbReference>
<name>A0A918TET3_9BACT</name>
<proteinExistence type="predicted"/>